<organism evidence="2 3">
    <name type="scientific">Brevundimonas abyssalis TAR-001</name>
    <dbReference type="NCBI Taxonomy" id="1391729"/>
    <lineage>
        <taxon>Bacteria</taxon>
        <taxon>Pseudomonadati</taxon>
        <taxon>Pseudomonadota</taxon>
        <taxon>Alphaproteobacteria</taxon>
        <taxon>Caulobacterales</taxon>
        <taxon>Caulobacteraceae</taxon>
        <taxon>Brevundimonas</taxon>
    </lineage>
</organism>
<proteinExistence type="predicted"/>
<keyword evidence="1" id="KW-0732">Signal</keyword>
<name>A0A8E0TSU0_9CAUL</name>
<dbReference type="AlphaFoldDB" id="A0A8E0TSU0"/>
<comment type="caution">
    <text evidence="2">The sequence shown here is derived from an EMBL/GenBank/DDBJ whole genome shotgun (WGS) entry which is preliminary data.</text>
</comment>
<dbReference type="SUPFAM" id="SSF56935">
    <property type="entry name" value="Porins"/>
    <property type="match status" value="1"/>
</dbReference>
<dbReference type="Proteomes" id="UP000016569">
    <property type="component" value="Unassembled WGS sequence"/>
</dbReference>
<protein>
    <submittedName>
        <fullName evidence="2">Hypotheical conserved protein</fullName>
    </submittedName>
</protein>
<gene>
    <name evidence="2" type="ORF">MBEBAB_2860</name>
</gene>
<feature type="chain" id="PRO_5034031593" evidence="1">
    <location>
        <begin position="22"/>
        <end position="233"/>
    </location>
</feature>
<accession>A0A8E0TSU0</accession>
<keyword evidence="3" id="KW-1185">Reference proteome</keyword>
<dbReference type="OrthoDB" id="7595139at2"/>
<dbReference type="InterPro" id="IPR023614">
    <property type="entry name" value="Porin_dom_sf"/>
</dbReference>
<sequence length="233" mass="25093">MLRTTLLAAALVGLSAPAVSAQDGGFSLPDGFGVEIGAGTDNRSKNASKTNGEAYAYGIVDWAPATGDVYVSGSIEGVDSNGADWESRLLVGWAPQFAGFDFDINAAHKWLVDPVPGVDDDSWEFTANVSRSIGPASARLQYQYSPDAIGSTGSFSWVEARVGWEFTPRLEGTAAIGRREQRNSVDYTGWNVGATYALTRNLELDVRYYDTDVDLPADNKYDDTVVAEIRLAF</sequence>
<dbReference type="InterPro" id="IPR010239">
    <property type="entry name" value="CHP02001"/>
</dbReference>
<dbReference type="EMBL" id="BATC01000093">
    <property type="protein sequence ID" value="GAD60610.1"/>
    <property type="molecule type" value="Genomic_DNA"/>
</dbReference>
<evidence type="ECO:0000256" key="1">
    <source>
        <dbReference type="SAM" id="SignalP"/>
    </source>
</evidence>
<evidence type="ECO:0000313" key="3">
    <source>
        <dbReference type="Proteomes" id="UP000016569"/>
    </source>
</evidence>
<evidence type="ECO:0000313" key="2">
    <source>
        <dbReference type="EMBL" id="GAD60610.1"/>
    </source>
</evidence>
<dbReference type="RefSeq" id="WP_021698704.1">
    <property type="nucleotide sequence ID" value="NZ_BATC01000093.1"/>
</dbReference>
<reference evidence="3" key="1">
    <citation type="journal article" date="2013" name="Genome Announc.">
        <title>Draft Genome Sequence of the Dimorphic Prosthecate Bacterium Brevundimonas abyssalis TAR-001T.</title>
        <authorList>
            <person name="Tsubouchi T."/>
            <person name="Nishi S."/>
            <person name="Usui K."/>
            <person name="Shimane Y."/>
            <person name="Takaki Y."/>
            <person name="Maruyama T."/>
            <person name="Hatada Y."/>
        </authorList>
    </citation>
    <scope>NUCLEOTIDE SEQUENCE [LARGE SCALE GENOMIC DNA]</scope>
    <source>
        <strain evidence="3">TAR-001</strain>
    </source>
</reference>
<dbReference type="Pfam" id="PF09694">
    <property type="entry name" value="Gcw_chp"/>
    <property type="match status" value="1"/>
</dbReference>
<dbReference type="Gene3D" id="2.40.160.10">
    <property type="entry name" value="Porin"/>
    <property type="match status" value="1"/>
</dbReference>
<feature type="signal peptide" evidence="1">
    <location>
        <begin position="1"/>
        <end position="21"/>
    </location>
</feature>